<evidence type="ECO:0000313" key="3">
    <source>
        <dbReference type="EMBL" id="MBR8463968.1"/>
    </source>
</evidence>
<evidence type="ECO:0000259" key="2">
    <source>
        <dbReference type="Pfam" id="PF13116"/>
    </source>
</evidence>
<evidence type="ECO:0000313" key="4">
    <source>
        <dbReference type="Proteomes" id="UP000682951"/>
    </source>
</evidence>
<name>A0ABS5HI91_9BACT</name>
<feature type="domain" description="YhdP central" evidence="2">
    <location>
        <begin position="564"/>
        <end position="822"/>
    </location>
</feature>
<protein>
    <submittedName>
        <fullName evidence="3">AsmA-like C-terminal domain-containing protein</fullName>
    </submittedName>
</protein>
<feature type="domain" description="YhdP central" evidence="2">
    <location>
        <begin position="252"/>
        <end position="442"/>
    </location>
</feature>
<keyword evidence="4" id="KW-1185">Reference proteome</keyword>
<keyword evidence="1" id="KW-1133">Transmembrane helix</keyword>
<dbReference type="EMBL" id="JAGSSW010000004">
    <property type="protein sequence ID" value="MBR8463968.1"/>
    <property type="molecule type" value="Genomic_DNA"/>
</dbReference>
<organism evidence="3 4">
    <name type="scientific">Campylobacter anatolicus</name>
    <dbReference type="NCBI Taxonomy" id="2829105"/>
    <lineage>
        <taxon>Bacteria</taxon>
        <taxon>Pseudomonadati</taxon>
        <taxon>Campylobacterota</taxon>
        <taxon>Epsilonproteobacteria</taxon>
        <taxon>Campylobacterales</taxon>
        <taxon>Campylobacteraceae</taxon>
        <taxon>Campylobacter</taxon>
    </lineage>
</organism>
<dbReference type="InterPro" id="IPR025263">
    <property type="entry name" value="YhdP_central"/>
</dbReference>
<keyword evidence="1" id="KW-0812">Transmembrane</keyword>
<keyword evidence="1" id="KW-0472">Membrane</keyword>
<dbReference type="Pfam" id="PF13116">
    <property type="entry name" value="YhdP"/>
    <property type="match status" value="2"/>
</dbReference>
<evidence type="ECO:0000256" key="1">
    <source>
        <dbReference type="SAM" id="Phobius"/>
    </source>
</evidence>
<dbReference type="Proteomes" id="UP000682951">
    <property type="component" value="Unassembled WGS sequence"/>
</dbReference>
<comment type="caution">
    <text evidence="3">The sequence shown here is derived from an EMBL/GenBank/DDBJ whole genome shotgun (WGS) entry which is preliminary data.</text>
</comment>
<gene>
    <name evidence="3" type="ORF">KDD93_05185</name>
</gene>
<accession>A0ABS5HI91</accession>
<sequence length="851" mass="95736">MSKKIAKYGLFIKFFIIFILSFIILLKFGIKIADFNVGGVDLEQLYIKLDKKLIFRADRIKLPNLKPNENEKKSSKYLLSITDSVMWLDRLFEEISLKSVIIGENKLKVFYKDDIFFVDSAFFGADIRVQKHSEDNTDVFEIKNISFKDFNVSIAGLASANLKQKKYAFSGTFSSHEINGNIDAALIDDTIRYKAYDIRANSLRNFMDELDYKFGINKDVKNWVYGYIIAQDYSINELNGKVNLKSADFFLNELNATGIAKDLKVKFASSLEAVDVKQANVELKDGKLYFKLINPTYKGRQLNGSNLVIYDIFNEKTAGLLLNLKTSAIYDSAINDILKAYDISVPVSQTSGKMDASLSLDIKFDPFLVTANGVFLPRDAMLEIVGAKFKTESAEIKLINSNLLRINAKNFGMDFFDSDAIAVIDLDKKSGDINGTLKSLNLITDDKKLLSLKNQDIYAKLDFSSKDTKLDLLNLGINLSFGKENFIHLLNAKDLITHSPLLSEIGIKSMQDISIKTKDFANLSIEAKNVEFDLPFYKKDKTPYDIDDFSILVTPNGTSGKTANGLVNFNANNKSVDISVRDLDLVVDTNSTSQDTKQAINLHGKNSDIILSDLNRTLPFKNYEVQQNSKSLIVSGMPENGRFELIKNDKDINIDARDISGDFVNKLFNIQSFEGGKFRLKLVGVRDDFKGEVRCHDTFLKDYIFYQKLLSFLNSIPSLISLKTPDFNDKGFSVKTGKILFEKKGEVLHLIAVELIGTSADIGGVGTIDFKTKQINIDLELKILKDASNIIDKIPLLNQIILGKDRSLSTLIKIRGTIDKPEYSTQVLQDAFLSPFKIIRNILEAPFLIFD</sequence>
<proteinExistence type="predicted"/>
<feature type="transmembrane region" description="Helical" evidence="1">
    <location>
        <begin position="12"/>
        <end position="30"/>
    </location>
</feature>
<dbReference type="RefSeq" id="WP_212141976.1">
    <property type="nucleotide sequence ID" value="NZ_JAGSSW010000004.1"/>
</dbReference>
<reference evidence="3 4" key="1">
    <citation type="submission" date="2021-04" db="EMBL/GenBank/DDBJ databases">
        <title>Molecular and phenotypic characterization and identification of bacterial isolates recovered from the Anatolian ground squirrels (Spermophilus xanthoprymnus) and which have the potential to form a new species in the Campylobacter genus.</title>
        <authorList>
            <person name="Aydin F."/>
            <person name="Abay S."/>
            <person name="Kayman T."/>
            <person name="Karakaya E."/>
            <person name="Mustak H.K."/>
            <person name="Mustak I.B."/>
            <person name="Bilgin N."/>
            <person name="Duzler A."/>
            <person name="Sahin O."/>
            <person name="Guran O."/>
            <person name="Saticioglu I.B."/>
        </authorList>
    </citation>
    <scope>NUCLEOTIDE SEQUENCE [LARGE SCALE GENOMIC DNA]</scope>
    <source>
        <strain evidence="4">faydin-G24</strain>
    </source>
</reference>